<dbReference type="PROSITE" id="PS51257">
    <property type="entry name" value="PROKAR_LIPOPROTEIN"/>
    <property type="match status" value="1"/>
</dbReference>
<comment type="caution">
    <text evidence="3">The sequence shown here is derived from an EMBL/GenBank/DDBJ whole genome shotgun (WGS) entry which is preliminary data.</text>
</comment>
<proteinExistence type="predicted"/>
<dbReference type="Proteomes" id="UP000722989">
    <property type="component" value="Unassembled WGS sequence"/>
</dbReference>
<evidence type="ECO:0000313" key="4">
    <source>
        <dbReference type="Proteomes" id="UP000722989"/>
    </source>
</evidence>
<feature type="compositionally biased region" description="Low complexity" evidence="1">
    <location>
        <begin position="27"/>
        <end position="52"/>
    </location>
</feature>
<feature type="region of interest" description="Disordered" evidence="1">
    <location>
        <begin position="27"/>
        <end position="59"/>
    </location>
</feature>
<name>A0ABX0Y125_9ACTN</name>
<feature type="signal peptide" evidence="2">
    <location>
        <begin position="1"/>
        <end position="26"/>
    </location>
</feature>
<gene>
    <name evidence="3" type="ORF">HC031_15750</name>
</gene>
<organism evidence="3 4">
    <name type="scientific">Planosporangium thailandense</name>
    <dbReference type="NCBI Taxonomy" id="765197"/>
    <lineage>
        <taxon>Bacteria</taxon>
        <taxon>Bacillati</taxon>
        <taxon>Actinomycetota</taxon>
        <taxon>Actinomycetes</taxon>
        <taxon>Micromonosporales</taxon>
        <taxon>Micromonosporaceae</taxon>
        <taxon>Planosporangium</taxon>
    </lineage>
</organism>
<sequence length="191" mass="18597">MNPSRLAATAALACAFALTGCSNSGASPQSAAQPARSGGPSSAHPGSSTTAADPARQDCTGGLAANAPGVVRITCDGSATIHVRAGEVTKDFHGGACQSVGDVWSAAAGVVIDSTGAHGTYTGPPVDSIVVNNTDTAGKGTVQAVLSGRHYYNLGDAAMTVAPGGKSAHIEGTSHPLSDAPGAKITVDVTC</sequence>
<evidence type="ECO:0008006" key="5">
    <source>
        <dbReference type="Google" id="ProtNLM"/>
    </source>
</evidence>
<evidence type="ECO:0000256" key="2">
    <source>
        <dbReference type="SAM" id="SignalP"/>
    </source>
</evidence>
<evidence type="ECO:0000313" key="3">
    <source>
        <dbReference type="EMBL" id="NJC71154.1"/>
    </source>
</evidence>
<keyword evidence="2" id="KW-0732">Signal</keyword>
<evidence type="ECO:0000256" key="1">
    <source>
        <dbReference type="SAM" id="MobiDB-lite"/>
    </source>
</evidence>
<accession>A0ABX0Y125</accession>
<reference evidence="3 4" key="1">
    <citation type="submission" date="2020-03" db="EMBL/GenBank/DDBJ databases">
        <title>WGS of the type strain of Planosporangium spp.</title>
        <authorList>
            <person name="Thawai C."/>
        </authorList>
    </citation>
    <scope>NUCLEOTIDE SEQUENCE [LARGE SCALE GENOMIC DNA]</scope>
    <source>
        <strain evidence="3 4">TBRC 5610</strain>
    </source>
</reference>
<feature type="chain" id="PRO_5047425704" description="Lipoprotein" evidence="2">
    <location>
        <begin position="27"/>
        <end position="191"/>
    </location>
</feature>
<dbReference type="EMBL" id="JAATVY010000010">
    <property type="protein sequence ID" value="NJC71154.1"/>
    <property type="molecule type" value="Genomic_DNA"/>
</dbReference>
<protein>
    <recommendedName>
        <fullName evidence="5">Lipoprotein</fullName>
    </recommendedName>
</protein>
<dbReference type="RefSeq" id="WP_167926070.1">
    <property type="nucleotide sequence ID" value="NZ_JAATVY010000010.1"/>
</dbReference>
<keyword evidence="4" id="KW-1185">Reference proteome</keyword>